<keyword evidence="2" id="KW-0472">Membrane</keyword>
<evidence type="ECO:0000313" key="3">
    <source>
        <dbReference type="EMBL" id="NNJ26009.1"/>
    </source>
</evidence>
<dbReference type="SUPFAM" id="SSF54523">
    <property type="entry name" value="Pili subunits"/>
    <property type="match status" value="1"/>
</dbReference>
<dbReference type="RefSeq" id="WP_171186604.1">
    <property type="nucleotide sequence ID" value="NZ_WTPX01000058.1"/>
</dbReference>
<dbReference type="PROSITE" id="PS00409">
    <property type="entry name" value="PROKAR_NTER_METHYL"/>
    <property type="match status" value="1"/>
</dbReference>
<keyword evidence="1" id="KW-0488">Methylation</keyword>
<dbReference type="Proteomes" id="UP000609651">
    <property type="component" value="Unassembled WGS sequence"/>
</dbReference>
<evidence type="ECO:0000313" key="4">
    <source>
        <dbReference type="Proteomes" id="UP000609651"/>
    </source>
</evidence>
<feature type="transmembrane region" description="Helical" evidence="2">
    <location>
        <begin position="21"/>
        <end position="43"/>
    </location>
</feature>
<organism evidence="3 4">
    <name type="scientific">Alienimonas chondri</name>
    <dbReference type="NCBI Taxonomy" id="2681879"/>
    <lineage>
        <taxon>Bacteria</taxon>
        <taxon>Pseudomonadati</taxon>
        <taxon>Planctomycetota</taxon>
        <taxon>Planctomycetia</taxon>
        <taxon>Planctomycetales</taxon>
        <taxon>Planctomycetaceae</taxon>
        <taxon>Alienimonas</taxon>
    </lineage>
</organism>
<evidence type="ECO:0000256" key="2">
    <source>
        <dbReference type="SAM" id="Phobius"/>
    </source>
</evidence>
<keyword evidence="2" id="KW-1133">Transmembrane helix</keyword>
<keyword evidence="2" id="KW-0812">Transmembrane</keyword>
<reference evidence="3 4" key="1">
    <citation type="journal article" date="2020" name="Syst. Appl. Microbiol.">
        <title>Alienimonas chondri sp. nov., a novel planctomycete isolated from the biofilm of the red alga Chondrus crispus.</title>
        <authorList>
            <person name="Vitorino I."/>
            <person name="Albuquerque L."/>
            <person name="Wiegand S."/>
            <person name="Kallscheuer N."/>
            <person name="da Costa M.S."/>
            <person name="Lobo-da-Cunha A."/>
            <person name="Jogler C."/>
            <person name="Lage O.M."/>
        </authorList>
    </citation>
    <scope>NUCLEOTIDE SEQUENCE [LARGE SCALE GENOMIC DNA]</scope>
    <source>
        <strain evidence="3 4">LzC2</strain>
    </source>
</reference>
<dbReference type="EMBL" id="WTPX01000058">
    <property type="protein sequence ID" value="NNJ26009.1"/>
    <property type="molecule type" value="Genomic_DNA"/>
</dbReference>
<evidence type="ECO:0000256" key="1">
    <source>
        <dbReference type="ARBA" id="ARBA00022481"/>
    </source>
</evidence>
<dbReference type="NCBIfam" id="TIGR02532">
    <property type="entry name" value="IV_pilin_GFxxxE"/>
    <property type="match status" value="1"/>
</dbReference>
<name>A0ABX1VD83_9PLAN</name>
<proteinExistence type="predicted"/>
<protein>
    <recommendedName>
        <fullName evidence="5">Prepilin-type N-terminal cleavage/methylation domain-containing protein</fullName>
    </recommendedName>
</protein>
<dbReference type="PRINTS" id="PR00813">
    <property type="entry name" value="BCTERIALGSPG"/>
</dbReference>
<accession>A0ABX1VD83</accession>
<evidence type="ECO:0008006" key="5">
    <source>
        <dbReference type="Google" id="ProtNLM"/>
    </source>
</evidence>
<dbReference type="Gene3D" id="3.30.700.10">
    <property type="entry name" value="Glycoprotein, Type 4 Pilin"/>
    <property type="match status" value="1"/>
</dbReference>
<sequence length="172" mass="18600">MSRLGSSAARKFALPTPARRSGFTLVEVFIALALIGLLAATVLPQLHAEVSQTEDERLREQLHVLRGQIELYRVQHDDTLPGVTGPLLEQMTRRTDAAGRFAEDGAGDGPEHLFGPYLVGDAFPENPLTGATDVAIGETLPPADAADTVHGWRYSPVTGEFRAQGDEERAAW</sequence>
<comment type="caution">
    <text evidence="3">The sequence shown here is derived from an EMBL/GenBank/DDBJ whole genome shotgun (WGS) entry which is preliminary data.</text>
</comment>
<dbReference type="InterPro" id="IPR000983">
    <property type="entry name" value="Bac_GSPG_pilin"/>
</dbReference>
<dbReference type="InterPro" id="IPR045584">
    <property type="entry name" value="Pilin-like"/>
</dbReference>
<dbReference type="Pfam" id="PF07963">
    <property type="entry name" value="N_methyl"/>
    <property type="match status" value="1"/>
</dbReference>
<dbReference type="InterPro" id="IPR012902">
    <property type="entry name" value="N_methyl_site"/>
</dbReference>
<gene>
    <name evidence="3" type="ORF">LzC2_20880</name>
</gene>
<keyword evidence="4" id="KW-1185">Reference proteome</keyword>